<reference evidence="1" key="2">
    <citation type="journal article" date="2015" name="Fish Shellfish Immunol.">
        <title>Early steps in the European eel (Anguilla anguilla)-Vibrio vulnificus interaction in the gills: Role of the RtxA13 toxin.</title>
        <authorList>
            <person name="Callol A."/>
            <person name="Pajuelo D."/>
            <person name="Ebbesson L."/>
            <person name="Teles M."/>
            <person name="MacKenzie S."/>
            <person name="Amaro C."/>
        </authorList>
    </citation>
    <scope>NUCLEOTIDE SEQUENCE</scope>
</reference>
<dbReference type="AlphaFoldDB" id="A0A0E9TNM5"/>
<organism evidence="1">
    <name type="scientific">Anguilla anguilla</name>
    <name type="common">European freshwater eel</name>
    <name type="synonym">Muraena anguilla</name>
    <dbReference type="NCBI Taxonomy" id="7936"/>
    <lineage>
        <taxon>Eukaryota</taxon>
        <taxon>Metazoa</taxon>
        <taxon>Chordata</taxon>
        <taxon>Craniata</taxon>
        <taxon>Vertebrata</taxon>
        <taxon>Euteleostomi</taxon>
        <taxon>Actinopterygii</taxon>
        <taxon>Neopterygii</taxon>
        <taxon>Teleostei</taxon>
        <taxon>Anguilliformes</taxon>
        <taxon>Anguillidae</taxon>
        <taxon>Anguilla</taxon>
    </lineage>
</organism>
<sequence>MKLIVNDVYSDGLLKCLAELDVVFKTGYSSNVTLNQLPQLLT</sequence>
<evidence type="ECO:0000313" key="1">
    <source>
        <dbReference type="EMBL" id="JAH55206.1"/>
    </source>
</evidence>
<dbReference type="EMBL" id="GBXM01053371">
    <property type="protein sequence ID" value="JAH55206.1"/>
    <property type="molecule type" value="Transcribed_RNA"/>
</dbReference>
<reference evidence="1" key="1">
    <citation type="submission" date="2014-11" db="EMBL/GenBank/DDBJ databases">
        <authorList>
            <person name="Amaro Gonzalez C."/>
        </authorList>
    </citation>
    <scope>NUCLEOTIDE SEQUENCE</scope>
</reference>
<protein>
    <submittedName>
        <fullName evidence="1">Uncharacterized protein</fullName>
    </submittedName>
</protein>
<proteinExistence type="predicted"/>
<accession>A0A0E9TNM5</accession>
<name>A0A0E9TNM5_ANGAN</name>